<evidence type="ECO:0000313" key="3">
    <source>
        <dbReference type="Proteomes" id="UP000045285"/>
    </source>
</evidence>
<reference evidence="3" key="1">
    <citation type="submission" date="2014-08" db="EMBL/GenBank/DDBJ databases">
        <authorList>
            <person name="Moulin L."/>
        </authorList>
    </citation>
    <scope>NUCLEOTIDE SEQUENCE [LARGE SCALE GENOMIC DNA]</scope>
</reference>
<dbReference type="EMBL" id="CCMZ01000056">
    <property type="protein sequence ID" value="CDX25761.1"/>
    <property type="molecule type" value="Genomic_DNA"/>
</dbReference>
<name>A0A090E7M5_MESPL</name>
<sequence length="76" mass="8716">MQSLMEKDKNPNRPLPGEEERQARLQKMKGLRYLRSYGCGLRFDPTAQFHDVIDCTALLESSSDGDGEQWKRAAFP</sequence>
<dbReference type="AlphaFoldDB" id="A0A090E7M5"/>
<organism evidence="2 3">
    <name type="scientific">Mesorhizobium plurifarium</name>
    <dbReference type="NCBI Taxonomy" id="69974"/>
    <lineage>
        <taxon>Bacteria</taxon>
        <taxon>Pseudomonadati</taxon>
        <taxon>Pseudomonadota</taxon>
        <taxon>Alphaproteobacteria</taxon>
        <taxon>Hyphomicrobiales</taxon>
        <taxon>Phyllobacteriaceae</taxon>
        <taxon>Mesorhizobium</taxon>
    </lineage>
</organism>
<evidence type="ECO:0000313" key="2">
    <source>
        <dbReference type="EMBL" id="CDX25761.1"/>
    </source>
</evidence>
<evidence type="ECO:0000256" key="1">
    <source>
        <dbReference type="SAM" id="MobiDB-lite"/>
    </source>
</evidence>
<feature type="region of interest" description="Disordered" evidence="1">
    <location>
        <begin position="1"/>
        <end position="21"/>
    </location>
</feature>
<protein>
    <submittedName>
        <fullName evidence="2">Uncharacterized protein</fullName>
    </submittedName>
</protein>
<keyword evidence="3" id="KW-1185">Reference proteome</keyword>
<gene>
    <name evidence="2" type="ORF">MPL3356_60079</name>
</gene>
<accession>A0A090E7M5</accession>
<dbReference type="Proteomes" id="UP000045285">
    <property type="component" value="Unassembled WGS sequence"/>
</dbReference>
<proteinExistence type="predicted"/>